<feature type="region of interest" description="Disordered" evidence="6">
    <location>
        <begin position="280"/>
        <end position="299"/>
    </location>
</feature>
<evidence type="ECO:0000256" key="1">
    <source>
        <dbReference type="ARBA" id="ARBA00022723"/>
    </source>
</evidence>
<dbReference type="AlphaFoldDB" id="A0A6J1PZ28"/>
<evidence type="ECO:0000313" key="8">
    <source>
        <dbReference type="Proteomes" id="UP000504618"/>
    </source>
</evidence>
<reference evidence="9 10" key="1">
    <citation type="submission" date="2025-04" db="UniProtKB">
        <authorList>
            <consortium name="RefSeq"/>
        </authorList>
    </citation>
    <scope>IDENTIFICATION</scope>
    <source>
        <tissue evidence="9 10">Whole body</tissue>
    </source>
</reference>
<keyword evidence="1" id="KW-0479">Metal-binding</keyword>
<evidence type="ECO:0000256" key="4">
    <source>
        <dbReference type="ARBA" id="ARBA00023125"/>
    </source>
</evidence>
<accession>A0A6J1PZ28</accession>
<name>A0A6J1PZ28_9HYME</name>
<keyword evidence="3" id="KW-0862">Zinc</keyword>
<dbReference type="GO" id="GO:0003677">
    <property type="term" value="F:DNA binding"/>
    <property type="evidence" value="ECO:0007669"/>
    <property type="project" value="UniProtKB-UniRule"/>
</dbReference>
<dbReference type="OrthoDB" id="7656546at2759"/>
<sequence length="329" mass="37489">MSLKIAIDLNAQFFARLDGVVDVTSLFSKQVRSSRQFVLKASKMTENADYVQDPVKKRNYKWCFVPLCKSKTISTPLKIFVSVPKGDIRKKWFEIARRNDASSISLSTSLFCCQDHFHLQEDIENYTRVRLDPNASVRLKKGALPRIFNCQPDRQRAHVKPTRPVALKRQKIETLNEILQTETVIDSSMECESTEPITIESLHIDTNIDDFSTTQHQVAAVEIDWSNDATPKCKNVGIQVKMRDHKTMRSKYVQNVPVMQDASCSTKKLVSQQKTENVIASSESTSANTNVTSTLNDTLDDCDDEYLPSEETSEEAVKQNILEQRRMVF</sequence>
<evidence type="ECO:0000313" key="10">
    <source>
        <dbReference type="RefSeq" id="XP_024875119.1"/>
    </source>
</evidence>
<evidence type="ECO:0000259" key="7">
    <source>
        <dbReference type="PROSITE" id="PS50950"/>
    </source>
</evidence>
<dbReference type="PROSITE" id="PS50950">
    <property type="entry name" value="ZF_THAP"/>
    <property type="match status" value="1"/>
</dbReference>
<keyword evidence="8" id="KW-1185">Reference proteome</keyword>
<evidence type="ECO:0000256" key="5">
    <source>
        <dbReference type="PROSITE-ProRule" id="PRU00309"/>
    </source>
</evidence>
<feature type="domain" description="THAP-type" evidence="7">
    <location>
        <begin position="57"/>
        <end position="148"/>
    </location>
</feature>
<dbReference type="GeneID" id="112456660"/>
<keyword evidence="2 5" id="KW-0863">Zinc-finger</keyword>
<dbReference type="InterPro" id="IPR006612">
    <property type="entry name" value="THAP_Znf"/>
</dbReference>
<evidence type="ECO:0000256" key="2">
    <source>
        <dbReference type="ARBA" id="ARBA00022771"/>
    </source>
</evidence>
<dbReference type="RefSeq" id="XP_024868164.1">
    <property type="nucleotide sequence ID" value="XM_025012396.1"/>
</dbReference>
<gene>
    <name evidence="10" type="primary">LOC112456660</name>
    <name evidence="9" type="synonym">LOC112452275</name>
</gene>
<evidence type="ECO:0000256" key="3">
    <source>
        <dbReference type="ARBA" id="ARBA00022833"/>
    </source>
</evidence>
<proteinExistence type="predicted"/>
<dbReference type="RefSeq" id="XP_024875119.1">
    <property type="nucleotide sequence ID" value="XM_025019351.1"/>
</dbReference>
<dbReference type="Proteomes" id="UP000504618">
    <property type="component" value="Unplaced"/>
</dbReference>
<protein>
    <submittedName>
        <fullName evidence="9">Uncharacterized protein LOC112452275</fullName>
    </submittedName>
    <submittedName>
        <fullName evidence="10">Uncharacterized protein LOC112456660</fullName>
    </submittedName>
</protein>
<dbReference type="GO" id="GO:0008270">
    <property type="term" value="F:zinc ion binding"/>
    <property type="evidence" value="ECO:0007669"/>
    <property type="project" value="UniProtKB-KW"/>
</dbReference>
<organism evidence="8 10">
    <name type="scientific">Temnothorax curvispinosus</name>
    <dbReference type="NCBI Taxonomy" id="300111"/>
    <lineage>
        <taxon>Eukaryota</taxon>
        <taxon>Metazoa</taxon>
        <taxon>Ecdysozoa</taxon>
        <taxon>Arthropoda</taxon>
        <taxon>Hexapoda</taxon>
        <taxon>Insecta</taxon>
        <taxon>Pterygota</taxon>
        <taxon>Neoptera</taxon>
        <taxon>Endopterygota</taxon>
        <taxon>Hymenoptera</taxon>
        <taxon>Apocrita</taxon>
        <taxon>Aculeata</taxon>
        <taxon>Formicoidea</taxon>
        <taxon>Formicidae</taxon>
        <taxon>Myrmicinae</taxon>
        <taxon>Temnothorax</taxon>
    </lineage>
</organism>
<evidence type="ECO:0000256" key="6">
    <source>
        <dbReference type="SAM" id="MobiDB-lite"/>
    </source>
</evidence>
<evidence type="ECO:0000313" key="9">
    <source>
        <dbReference type="RefSeq" id="XP_024868164.1"/>
    </source>
</evidence>
<feature type="compositionally biased region" description="Polar residues" evidence="6">
    <location>
        <begin position="280"/>
        <end position="297"/>
    </location>
</feature>
<dbReference type="Pfam" id="PF05485">
    <property type="entry name" value="THAP"/>
    <property type="match status" value="1"/>
</dbReference>
<dbReference type="SMART" id="SM00980">
    <property type="entry name" value="THAP"/>
    <property type="match status" value="1"/>
</dbReference>
<keyword evidence="4 5" id="KW-0238">DNA-binding</keyword>
<dbReference type="SUPFAM" id="SSF57716">
    <property type="entry name" value="Glucocorticoid receptor-like (DNA-binding domain)"/>
    <property type="match status" value="1"/>
</dbReference>